<dbReference type="InterPro" id="IPR048665">
    <property type="entry name" value="InhA-like_VEG"/>
</dbReference>
<evidence type="ECO:0000259" key="12">
    <source>
        <dbReference type="Pfam" id="PF20774"/>
    </source>
</evidence>
<keyword evidence="8" id="KW-0862">Zinc</keyword>
<dbReference type="Gene3D" id="2.60.120.260">
    <property type="entry name" value="Galactose-binding domain-like"/>
    <property type="match status" value="1"/>
</dbReference>
<feature type="domain" description="Peptidase M6-like" evidence="11">
    <location>
        <begin position="126"/>
        <end position="406"/>
    </location>
</feature>
<dbReference type="InterPro" id="IPR012300">
    <property type="entry name" value="Pept_M6_InhA"/>
</dbReference>
<keyword evidence="14" id="KW-1185">Reference proteome</keyword>
<keyword evidence="4" id="KW-0645">Protease</keyword>
<dbReference type="RefSeq" id="WP_201637127.1">
    <property type="nucleotide sequence ID" value="NZ_JAEQNB010000005.1"/>
</dbReference>
<comment type="cofactor">
    <cofactor evidence="1">
        <name>Zn(2+)</name>
        <dbReference type="ChEBI" id="CHEBI:29105"/>
    </cofactor>
</comment>
<organism evidence="13 14">
    <name type="scientific">Tumebacillus amylolyticus</name>
    <dbReference type="NCBI Taxonomy" id="2801339"/>
    <lineage>
        <taxon>Bacteria</taxon>
        <taxon>Bacillati</taxon>
        <taxon>Bacillota</taxon>
        <taxon>Bacilli</taxon>
        <taxon>Bacillales</taxon>
        <taxon>Alicyclobacillaceae</taxon>
        <taxon>Tumebacillus</taxon>
    </lineage>
</organism>
<evidence type="ECO:0000256" key="10">
    <source>
        <dbReference type="SAM" id="SignalP"/>
    </source>
</evidence>
<evidence type="ECO:0000259" key="11">
    <source>
        <dbReference type="Pfam" id="PF05547"/>
    </source>
</evidence>
<dbReference type="Pfam" id="PF20774">
    <property type="entry name" value="InhA-like_VEG"/>
    <property type="match status" value="1"/>
</dbReference>
<accession>A0ABS1JFH2</accession>
<proteinExistence type="predicted"/>
<evidence type="ECO:0000256" key="4">
    <source>
        <dbReference type="ARBA" id="ARBA00022670"/>
    </source>
</evidence>
<keyword evidence="9" id="KW-0482">Metalloprotease</keyword>
<protein>
    <submittedName>
        <fullName evidence="13">Immune inhibitor A</fullName>
    </submittedName>
</protein>
<dbReference type="Proteomes" id="UP000602284">
    <property type="component" value="Unassembled WGS sequence"/>
</dbReference>
<dbReference type="NCBIfam" id="TIGR03296">
    <property type="entry name" value="M6dom_TIGR03296"/>
    <property type="match status" value="1"/>
</dbReference>
<evidence type="ECO:0000256" key="1">
    <source>
        <dbReference type="ARBA" id="ARBA00001947"/>
    </source>
</evidence>
<dbReference type="EMBL" id="JAEQNB010000005">
    <property type="protein sequence ID" value="MBL0388318.1"/>
    <property type="molecule type" value="Genomic_DNA"/>
</dbReference>
<comment type="subcellular location">
    <subcellularLocation>
        <location evidence="2">Secreted</location>
    </subcellularLocation>
</comment>
<dbReference type="Pfam" id="PF05547">
    <property type="entry name" value="Peptidase_M6"/>
    <property type="match status" value="1"/>
</dbReference>
<sequence length="780" mass="84611">MNKKMLNVGLTSALVAGTIFTVTPATLPAQAQATTPASSLSQAAPLDLGIVNQDRMIQMLTQKGVIAQGLTPEQQTAELNKYLQTRTKSAETQADKNNASAKRTAMKQTAKAGTVSATAPSAAAPQAWNGSLRKDKILVLLVEYNDYAHNSIAKSDTDNYFSDYSTEHYRQMLFSPTGYTGPDGKNKISMTQYYLQQSGGSYTVDGDVYGWLKAPKGYKSYGGNVDGDDANPRGLIQDALAAAAANGVPLSQYDQEDIYDLDGDGNTREPDGLVDHLMVIHSGVGEEAGGGQLGEDAIWSHRWDLGSPYQIPGTTASVPYWGGQMGAFDYTVEPEDGATGVFSHEYGHDLGLPDEYDTIYSGNGEPIEYYSIMSSGSWAGDIPGSEPTGFSPYAKEFYQATIGGNWQQGKKIGLSDIPATGLTYTLDQASTHGANEDVVRIDLPDQVHQLNTPATGSYEYYGGRKDEMDNKMSTTVDLTGATSATLDYDTWYKMENGWDYSMVQVSTDNGATWKSLSTSHTTNDIVADGYPAIKANLPGYTGDSGGWVHETIDLSAYKGQKIQLQFRSMTDWGTNLDGFFVDNVKVTKNGSAILSDGAEGTPLFTLNGFAKHEGKYATKHHYLVEWRNHAGVDQGLAHIRRGTSLMSYNPGMLIWYVNEAYDDNWTAAHPGKGFLGVVDSTQDVHHWGGYDSNGSIAGTRYQIYDASFSLKKGADLDVYYDKGFHLYNAAKNPNPIFDDKTNYWTPSAPDAGLKLPSYGLKIEVLSEAADRSAATIKITK</sequence>
<gene>
    <name evidence="13" type="ORF">JJB07_17065</name>
</gene>
<dbReference type="SUPFAM" id="SSF55486">
    <property type="entry name" value="Metalloproteases ('zincins'), catalytic domain"/>
    <property type="match status" value="1"/>
</dbReference>
<dbReference type="PANTHER" id="PTHR13062:SF12">
    <property type="entry name" value="ALPHA-2-MACROGLOBULIN DOMAIN-CONTAINING PROTEIN"/>
    <property type="match status" value="1"/>
</dbReference>
<evidence type="ECO:0000256" key="6">
    <source>
        <dbReference type="ARBA" id="ARBA00022729"/>
    </source>
</evidence>
<feature type="domain" description="Immune inhibitor A-like metallopeptidase VEG" evidence="12">
    <location>
        <begin position="618"/>
        <end position="776"/>
    </location>
</feature>
<dbReference type="PANTHER" id="PTHR13062">
    <property type="entry name" value="COLLAGENASE"/>
    <property type="match status" value="1"/>
</dbReference>
<keyword evidence="6 10" id="KW-0732">Signal</keyword>
<evidence type="ECO:0000256" key="9">
    <source>
        <dbReference type="ARBA" id="ARBA00023049"/>
    </source>
</evidence>
<feature type="signal peptide" evidence="10">
    <location>
        <begin position="1"/>
        <end position="31"/>
    </location>
</feature>
<evidence type="ECO:0000313" key="13">
    <source>
        <dbReference type="EMBL" id="MBL0388318.1"/>
    </source>
</evidence>
<evidence type="ECO:0000256" key="5">
    <source>
        <dbReference type="ARBA" id="ARBA00022723"/>
    </source>
</evidence>
<name>A0ABS1JFH2_9BACL</name>
<reference evidence="13 14" key="1">
    <citation type="submission" date="2021-01" db="EMBL/GenBank/DDBJ databases">
        <title>Tumebacillus sp. strain ITR2 16S ribosomal RNA gene Genome sequencing and assembly.</title>
        <authorList>
            <person name="Kang M."/>
        </authorList>
    </citation>
    <scope>NUCLEOTIDE SEQUENCE [LARGE SCALE GENOMIC DNA]</scope>
    <source>
        <strain evidence="13 14">ITR2</strain>
    </source>
</reference>
<comment type="caution">
    <text evidence="13">The sequence shown here is derived from an EMBL/GenBank/DDBJ whole genome shotgun (WGS) entry which is preliminary data.</text>
</comment>
<dbReference type="PIRSF" id="PIRSF007519">
    <property type="entry name" value="Protease_InhA"/>
    <property type="match status" value="1"/>
</dbReference>
<dbReference type="Pfam" id="PF20773">
    <property type="entry name" value="InhA-like_MAM"/>
    <property type="match status" value="1"/>
</dbReference>
<evidence type="ECO:0000256" key="3">
    <source>
        <dbReference type="ARBA" id="ARBA00022525"/>
    </source>
</evidence>
<dbReference type="InterPro" id="IPR008757">
    <property type="entry name" value="Peptidase_M6-like_domain"/>
</dbReference>
<evidence type="ECO:0000313" key="14">
    <source>
        <dbReference type="Proteomes" id="UP000602284"/>
    </source>
</evidence>
<evidence type="ECO:0000256" key="7">
    <source>
        <dbReference type="ARBA" id="ARBA00022801"/>
    </source>
</evidence>
<evidence type="ECO:0000256" key="8">
    <source>
        <dbReference type="ARBA" id="ARBA00022833"/>
    </source>
</evidence>
<keyword evidence="7" id="KW-0378">Hydrolase</keyword>
<feature type="chain" id="PRO_5045126651" evidence="10">
    <location>
        <begin position="32"/>
        <end position="780"/>
    </location>
</feature>
<evidence type="ECO:0000256" key="2">
    <source>
        <dbReference type="ARBA" id="ARBA00004613"/>
    </source>
</evidence>
<keyword evidence="5" id="KW-0479">Metal-binding</keyword>
<keyword evidence="3" id="KW-0964">Secreted</keyword>